<evidence type="ECO:0000313" key="2">
    <source>
        <dbReference type="EMBL" id="WQD38677.1"/>
    </source>
</evidence>
<dbReference type="EMBL" id="CP139960">
    <property type="protein sequence ID" value="WQD38677.1"/>
    <property type="molecule type" value="Genomic_DNA"/>
</dbReference>
<reference evidence="2 3" key="1">
    <citation type="submission" date="2023-12" db="EMBL/GenBank/DDBJ databases">
        <title>Genome sequencing and assembly of bacterial species from a model synthetic community.</title>
        <authorList>
            <person name="Hogle S.L."/>
        </authorList>
    </citation>
    <scope>NUCLEOTIDE SEQUENCE [LARGE SCALE GENOMIC DNA]</scope>
    <source>
        <strain evidence="2 3">HAMBI_3031</strain>
    </source>
</reference>
<organism evidence="2 3">
    <name type="scientific">Niabella yanshanensis</name>
    <dbReference type="NCBI Taxonomy" id="577386"/>
    <lineage>
        <taxon>Bacteria</taxon>
        <taxon>Pseudomonadati</taxon>
        <taxon>Bacteroidota</taxon>
        <taxon>Chitinophagia</taxon>
        <taxon>Chitinophagales</taxon>
        <taxon>Chitinophagaceae</taxon>
        <taxon>Niabella</taxon>
    </lineage>
</organism>
<dbReference type="Proteomes" id="UP001325680">
    <property type="component" value="Chromosome"/>
</dbReference>
<name>A0ABZ0W613_9BACT</name>
<dbReference type="Gene3D" id="2.60.40.1120">
    <property type="entry name" value="Carboxypeptidase-like, regulatory domain"/>
    <property type="match status" value="1"/>
</dbReference>
<dbReference type="RefSeq" id="WP_114791405.1">
    <property type="nucleotide sequence ID" value="NZ_CP139960.1"/>
</dbReference>
<evidence type="ECO:0000313" key="3">
    <source>
        <dbReference type="Proteomes" id="UP001325680"/>
    </source>
</evidence>
<gene>
    <name evidence="2" type="ORF">U0035_00770</name>
</gene>
<evidence type="ECO:0000259" key="1">
    <source>
        <dbReference type="Pfam" id="PF12866"/>
    </source>
</evidence>
<protein>
    <submittedName>
        <fullName evidence="2">DUF3823 domain-containing protein</fullName>
    </submittedName>
</protein>
<keyword evidence="3" id="KW-1185">Reference proteome</keyword>
<dbReference type="InterPro" id="IPR024278">
    <property type="entry name" value="DUF3823_N"/>
</dbReference>
<dbReference type="Pfam" id="PF12866">
    <property type="entry name" value="DUF3823"/>
    <property type="match status" value="1"/>
</dbReference>
<accession>A0ABZ0W613</accession>
<dbReference type="Gene3D" id="2.60.40.2060">
    <property type="match status" value="1"/>
</dbReference>
<sequence>MKKIVPLFILLSSFFIVPSCSKIDNYEGPTETLQGRIIDAATGQNLQSEVSGDNGNGTRIRLLETSWSDNPTPLYLATKQDGTYINTKIFKATYKIIAEGAFVPMDLAGNDQIRTVEVQGGNTTVDFSVEPFLRVEWVSDPVVNANGTVSVQVRVTRGTQQAGYQQNITNLALFVSPSEYVGNNNFDNRYSTVLNYNGAAGNSILGQLVTLTTTGTLPKRDWYLRLGSRVAFGTNRYNYSTIKMITIP</sequence>
<feature type="domain" description="DUF3823" evidence="1">
    <location>
        <begin position="32"/>
        <end position="129"/>
    </location>
</feature>
<proteinExistence type="predicted"/>